<evidence type="ECO:0000313" key="2">
    <source>
        <dbReference type="Proteomes" id="UP000789752"/>
    </source>
</evidence>
<dbReference type="EMBL" id="CAJQYY010000013">
    <property type="protein sequence ID" value="CAG4899865.1"/>
    <property type="molecule type" value="Genomic_DNA"/>
</dbReference>
<protein>
    <submittedName>
        <fullName evidence="1">Uncharacterized protein</fullName>
    </submittedName>
</protein>
<gene>
    <name evidence="1" type="ORF">R54767_02588</name>
</gene>
<name>A0ABM8U3X6_9BURK</name>
<sequence length="36" mass="3773">MSGVVVRVDAVLTGVIAPLGEHGKERMVGKGQEHDT</sequence>
<dbReference type="Proteomes" id="UP000789752">
    <property type="component" value="Unassembled WGS sequence"/>
</dbReference>
<reference evidence="1 2" key="1">
    <citation type="submission" date="2021-04" db="EMBL/GenBank/DDBJ databases">
        <authorList>
            <person name="Vanwijnsberghe S."/>
        </authorList>
    </citation>
    <scope>NUCLEOTIDE SEQUENCE [LARGE SCALE GENOMIC DNA]</scope>
    <source>
        <strain evidence="1 2">LMG 32171</strain>
    </source>
</reference>
<accession>A0ABM8U3X6</accession>
<evidence type="ECO:0000313" key="1">
    <source>
        <dbReference type="EMBL" id="CAG4899865.1"/>
    </source>
</evidence>
<organism evidence="1 2">
    <name type="scientific">Paraburkholderia gardini</name>
    <dbReference type="NCBI Taxonomy" id="2823469"/>
    <lineage>
        <taxon>Bacteria</taxon>
        <taxon>Pseudomonadati</taxon>
        <taxon>Pseudomonadota</taxon>
        <taxon>Betaproteobacteria</taxon>
        <taxon>Burkholderiales</taxon>
        <taxon>Burkholderiaceae</taxon>
        <taxon>Paraburkholderia</taxon>
    </lineage>
</organism>
<proteinExistence type="predicted"/>
<comment type="caution">
    <text evidence="1">The sequence shown here is derived from an EMBL/GenBank/DDBJ whole genome shotgun (WGS) entry which is preliminary data.</text>
</comment>
<keyword evidence="2" id="KW-1185">Reference proteome</keyword>